<dbReference type="Proteomes" id="UP001396646">
    <property type="component" value="Unassembled WGS sequence"/>
</dbReference>
<gene>
    <name evidence="2" type="ORF">WOA13_01000</name>
</gene>
<dbReference type="RefSeq" id="WP_342126140.1">
    <property type="nucleotide sequence ID" value="NZ_JBCAUS010000002.1"/>
</dbReference>
<keyword evidence="1" id="KW-0472">Membrane</keyword>
<accession>A0ABU9KPV0</accession>
<proteinExistence type="predicted"/>
<protein>
    <recommendedName>
        <fullName evidence="4">Type II secretion system protein GspF domain-containing protein</fullName>
    </recommendedName>
</protein>
<keyword evidence="1" id="KW-1133">Transmembrane helix</keyword>
<evidence type="ECO:0000313" key="2">
    <source>
        <dbReference type="EMBL" id="MEL4304415.1"/>
    </source>
</evidence>
<evidence type="ECO:0000256" key="1">
    <source>
        <dbReference type="SAM" id="Phobius"/>
    </source>
</evidence>
<evidence type="ECO:0000313" key="3">
    <source>
        <dbReference type="Proteomes" id="UP001396646"/>
    </source>
</evidence>
<feature type="transmembrane region" description="Helical" evidence="1">
    <location>
        <begin position="51"/>
        <end position="69"/>
    </location>
</feature>
<evidence type="ECO:0008006" key="4">
    <source>
        <dbReference type="Google" id="ProtNLM"/>
    </source>
</evidence>
<organism evidence="2 3">
    <name type="scientific">Methanococcoides cohabitans</name>
    <dbReference type="NCBI Taxonomy" id="3136559"/>
    <lineage>
        <taxon>Archaea</taxon>
        <taxon>Methanobacteriati</taxon>
        <taxon>Methanobacteriota</taxon>
        <taxon>Stenosarchaea group</taxon>
        <taxon>Methanomicrobia</taxon>
        <taxon>Methanosarcinales</taxon>
        <taxon>Methanosarcinaceae</taxon>
        <taxon>Methanococcoides</taxon>
    </lineage>
</organism>
<keyword evidence="1" id="KW-0812">Transmembrane</keyword>
<comment type="caution">
    <text evidence="2">The sequence shown here is derived from an EMBL/GenBank/DDBJ whole genome shotgun (WGS) entry which is preliminary data.</text>
</comment>
<feature type="transmembrane region" description="Helical" evidence="1">
    <location>
        <begin position="232"/>
        <end position="248"/>
    </location>
</feature>
<feature type="transmembrane region" description="Helical" evidence="1">
    <location>
        <begin position="170"/>
        <end position="190"/>
    </location>
</feature>
<keyword evidence="3" id="KW-1185">Reference proteome</keyword>
<feature type="transmembrane region" description="Helical" evidence="1">
    <location>
        <begin position="21"/>
        <end position="39"/>
    </location>
</feature>
<name>A0ABU9KPV0_9EURY</name>
<reference evidence="2 3" key="1">
    <citation type="submission" date="2024-04" db="EMBL/GenBank/DDBJ databases">
        <title>Methanococcoides sp. LMO-2.</title>
        <authorList>
            <person name="Liang L."/>
        </authorList>
    </citation>
    <scope>NUCLEOTIDE SEQUENCE [LARGE SCALE GENOMIC DNA]</scope>
    <source>
        <strain evidence="2 3">LMO-2</strain>
    </source>
</reference>
<feature type="transmembrane region" description="Helical" evidence="1">
    <location>
        <begin position="196"/>
        <end position="220"/>
    </location>
</feature>
<sequence length="255" mass="30400">MITKMNIINIFNNLIKKDEKELYSLLAVLTPIVLCKHHFPNNFPDNELVSLISVLFYMILFLVIYKIPINKKLCINKKMVNNVIVPLINTKSQFEEVKFSLVNLKNSFVDESTNSDSFKYFYKYLIQKIDGKINQTARLIKELDEISEKYNNLDPEEVYKQTVEKNHRMMVYLLFITSFVFWVLKILPFSSEFNIFIIYNIMGFIFLFFLFILVLIVAYYISYVKYKFAKSIMLYLIPIGMYFLNFSLKKRKDQT</sequence>
<dbReference type="EMBL" id="JBCAUS010000002">
    <property type="protein sequence ID" value="MEL4304415.1"/>
    <property type="molecule type" value="Genomic_DNA"/>
</dbReference>